<name>A0A834AY46_9CHIR</name>
<organism evidence="1 2">
    <name type="scientific">Phyllostomus discolor</name>
    <name type="common">pale spear-nosed bat</name>
    <dbReference type="NCBI Taxonomy" id="89673"/>
    <lineage>
        <taxon>Eukaryota</taxon>
        <taxon>Metazoa</taxon>
        <taxon>Chordata</taxon>
        <taxon>Craniata</taxon>
        <taxon>Vertebrata</taxon>
        <taxon>Euteleostomi</taxon>
        <taxon>Mammalia</taxon>
        <taxon>Eutheria</taxon>
        <taxon>Laurasiatheria</taxon>
        <taxon>Chiroptera</taxon>
        <taxon>Yangochiroptera</taxon>
        <taxon>Phyllostomidae</taxon>
        <taxon>Phyllostominae</taxon>
        <taxon>Phyllostomus</taxon>
    </lineage>
</organism>
<accession>A0A834AY46</accession>
<protein>
    <submittedName>
        <fullName evidence="1">Uncharacterized protein</fullName>
    </submittedName>
</protein>
<dbReference type="EMBL" id="JABVXQ010000003">
    <property type="protein sequence ID" value="KAF6119828.1"/>
    <property type="molecule type" value="Genomic_DNA"/>
</dbReference>
<dbReference type="AlphaFoldDB" id="A0A834AY46"/>
<evidence type="ECO:0000313" key="2">
    <source>
        <dbReference type="Proteomes" id="UP000664940"/>
    </source>
</evidence>
<evidence type="ECO:0000313" key="1">
    <source>
        <dbReference type="EMBL" id="KAF6119828.1"/>
    </source>
</evidence>
<comment type="caution">
    <text evidence="1">The sequence shown here is derived from an EMBL/GenBank/DDBJ whole genome shotgun (WGS) entry which is preliminary data.</text>
</comment>
<proteinExistence type="predicted"/>
<dbReference type="Proteomes" id="UP000664940">
    <property type="component" value="Unassembled WGS sequence"/>
</dbReference>
<gene>
    <name evidence="1" type="ORF">HJG60_010214</name>
</gene>
<reference evidence="1 2" key="1">
    <citation type="journal article" date="2020" name="Nature">
        <title>Six reference-quality genomes reveal evolution of bat adaptations.</title>
        <authorList>
            <person name="Jebb D."/>
            <person name="Huang Z."/>
            <person name="Pippel M."/>
            <person name="Hughes G.M."/>
            <person name="Lavrichenko K."/>
            <person name="Devanna P."/>
            <person name="Winkler S."/>
            <person name="Jermiin L.S."/>
            <person name="Skirmuntt E.C."/>
            <person name="Katzourakis A."/>
            <person name="Burkitt-Gray L."/>
            <person name="Ray D.A."/>
            <person name="Sullivan K.A.M."/>
            <person name="Roscito J.G."/>
            <person name="Kirilenko B.M."/>
            <person name="Davalos L.M."/>
            <person name="Corthals A.P."/>
            <person name="Power M.L."/>
            <person name="Jones G."/>
            <person name="Ransome R.D."/>
            <person name="Dechmann D.K.N."/>
            <person name="Locatelli A.G."/>
            <person name="Puechmaille S.J."/>
            <person name="Fedrigo O."/>
            <person name="Jarvis E.D."/>
            <person name="Hiller M."/>
            <person name="Vernes S.C."/>
            <person name="Myers E.W."/>
            <person name="Teeling E.C."/>
        </authorList>
    </citation>
    <scope>NUCLEOTIDE SEQUENCE [LARGE SCALE GENOMIC DNA]</scope>
    <source>
        <strain evidence="1">Bat1K_MPI-CBG_1</strain>
    </source>
</reference>
<sequence>MRRASQLAPMGGDSKNLNPYSGCMDGAMSEPLSYKRPIPFGARASGVTVNWFLETSEVFFIIHFIIPCSIVQNETQNTESSWPLGIPGQQITFFSHICSLFIPLEHKRCQKHLKCCWIYQLYYVFAP</sequence>